<keyword evidence="2" id="KW-1185">Reference proteome</keyword>
<dbReference type="RefSeq" id="WP_311366747.1">
    <property type="nucleotide sequence ID" value="NZ_JAVRIC010000097.1"/>
</dbReference>
<dbReference type="EMBL" id="JAVRIC010000097">
    <property type="protein sequence ID" value="MDT0499341.1"/>
    <property type="molecule type" value="Genomic_DNA"/>
</dbReference>
<organism evidence="1 2">
    <name type="scientific">Banduia mediterranea</name>
    <dbReference type="NCBI Taxonomy" id="3075609"/>
    <lineage>
        <taxon>Bacteria</taxon>
        <taxon>Pseudomonadati</taxon>
        <taxon>Pseudomonadota</taxon>
        <taxon>Gammaproteobacteria</taxon>
        <taxon>Nevskiales</taxon>
        <taxon>Algiphilaceae</taxon>
        <taxon>Banduia</taxon>
    </lineage>
</organism>
<gene>
    <name evidence="1" type="ORF">RM530_18540</name>
</gene>
<proteinExistence type="predicted"/>
<reference evidence="1 2" key="1">
    <citation type="submission" date="2023-09" db="EMBL/GenBank/DDBJ databases">
        <authorList>
            <person name="Rey-Velasco X."/>
        </authorList>
    </citation>
    <scope>NUCLEOTIDE SEQUENCE [LARGE SCALE GENOMIC DNA]</scope>
    <source>
        <strain evidence="1 2">W345</strain>
    </source>
</reference>
<evidence type="ECO:0000313" key="1">
    <source>
        <dbReference type="EMBL" id="MDT0499341.1"/>
    </source>
</evidence>
<dbReference type="Proteomes" id="UP001254608">
    <property type="component" value="Unassembled WGS sequence"/>
</dbReference>
<feature type="non-terminal residue" evidence="1">
    <location>
        <position position="1"/>
    </location>
</feature>
<evidence type="ECO:0000313" key="2">
    <source>
        <dbReference type="Proteomes" id="UP001254608"/>
    </source>
</evidence>
<sequence>EWHALPDRIYRKTLDLKQVRKSAAYKKTGTSNPYVTLSRYTLRIELVFDEDQLTLNAYNVGTNPLR</sequence>
<protein>
    <submittedName>
        <fullName evidence="1">Uncharacterized protein</fullName>
    </submittedName>
</protein>
<name>A0ABU2WNA2_9GAMM</name>
<accession>A0ABU2WNA2</accession>
<comment type="caution">
    <text evidence="1">The sequence shown here is derived from an EMBL/GenBank/DDBJ whole genome shotgun (WGS) entry which is preliminary data.</text>
</comment>